<dbReference type="Pfam" id="PF21799">
    <property type="entry name" value="MurD-like_N"/>
    <property type="match status" value="1"/>
</dbReference>
<comment type="function">
    <text evidence="7 8">Cell wall formation. Catalyzes the addition of glutamate to the nucleotide precursor UDP-N-acetylmuramoyl-L-alanine (UMA).</text>
</comment>
<comment type="pathway">
    <text evidence="2 7 8">Cell wall biogenesis; peptidoglycan biosynthesis.</text>
</comment>
<organism evidence="11 13">
    <name type="scientific">Legionella israelensis</name>
    <dbReference type="NCBI Taxonomy" id="454"/>
    <lineage>
        <taxon>Bacteria</taxon>
        <taxon>Pseudomonadati</taxon>
        <taxon>Pseudomonadota</taxon>
        <taxon>Gammaproteobacteria</taxon>
        <taxon>Legionellales</taxon>
        <taxon>Legionellaceae</taxon>
        <taxon>Legionella</taxon>
    </lineage>
</organism>
<feature type="domain" description="Mur ligase C-terminal" evidence="9">
    <location>
        <begin position="310"/>
        <end position="426"/>
    </location>
</feature>
<comment type="subcellular location">
    <subcellularLocation>
        <location evidence="1 7 8">Cytoplasm</location>
    </subcellularLocation>
</comment>
<dbReference type="Gene3D" id="3.90.190.20">
    <property type="entry name" value="Mur ligase, C-terminal domain"/>
    <property type="match status" value="1"/>
</dbReference>
<dbReference type="EC" id="6.3.2.9" evidence="7 8"/>
<keyword evidence="13" id="KW-1185">Reference proteome</keyword>
<keyword evidence="4 7" id="KW-0436">Ligase</keyword>
<feature type="domain" description="Mur ligase central" evidence="10">
    <location>
        <begin position="110"/>
        <end position="288"/>
    </location>
</feature>
<keyword evidence="7 8" id="KW-0131">Cell cycle</keyword>
<comment type="similarity">
    <text evidence="7">Belongs to the MurCDEF family.</text>
</comment>
<dbReference type="PATRIC" id="fig|454.4.peg.81"/>
<dbReference type="GO" id="GO:0071555">
    <property type="term" value="P:cell wall organization"/>
    <property type="evidence" value="ECO:0007669"/>
    <property type="project" value="UniProtKB-KW"/>
</dbReference>
<keyword evidence="7 8" id="KW-0573">Peptidoglycan synthesis</keyword>
<evidence type="ECO:0000313" key="14">
    <source>
        <dbReference type="Proteomes" id="UP000295517"/>
    </source>
</evidence>
<evidence type="ECO:0000256" key="8">
    <source>
        <dbReference type="RuleBase" id="RU003664"/>
    </source>
</evidence>
<reference evidence="12 14" key="2">
    <citation type="submission" date="2019-03" db="EMBL/GenBank/DDBJ databases">
        <title>Diverse conjugative elements silence natural transformation in Legionella species.</title>
        <authorList>
            <person name="Durieux I."/>
            <person name="Ginevra C."/>
            <person name="Attaiech L."/>
            <person name="Picq K."/>
            <person name="Juan P.A."/>
            <person name="Jarraud S."/>
            <person name="Charpentier X."/>
        </authorList>
    </citation>
    <scope>NUCLEOTIDE SEQUENCE [LARGE SCALE GENOMIC DNA]</scope>
    <source>
        <strain evidence="12 14">HL-0427-4011</strain>
    </source>
</reference>
<reference evidence="11 13" key="1">
    <citation type="submission" date="2015-11" db="EMBL/GenBank/DDBJ databases">
        <title>Genomic analysis of 38 Legionella species identifies large and diverse effector repertoires.</title>
        <authorList>
            <person name="Burstein D."/>
            <person name="Amaro F."/>
            <person name="Zusman T."/>
            <person name="Lifshitz Z."/>
            <person name="Cohen O."/>
            <person name="Gilbert J.A."/>
            <person name="Pupko T."/>
            <person name="Shuman H.A."/>
            <person name="Segal G."/>
        </authorList>
    </citation>
    <scope>NUCLEOTIDE SEQUENCE [LARGE SCALE GENOMIC DNA]</scope>
    <source>
        <strain evidence="11 13">Bercovier 4</strain>
    </source>
</reference>
<dbReference type="Gene3D" id="3.40.50.720">
    <property type="entry name" value="NAD(P)-binding Rossmann-like Domain"/>
    <property type="match status" value="1"/>
</dbReference>
<dbReference type="SUPFAM" id="SSF53244">
    <property type="entry name" value="MurD-like peptide ligases, peptide-binding domain"/>
    <property type="match status" value="1"/>
</dbReference>
<keyword evidence="6 7" id="KW-0067">ATP-binding</keyword>
<evidence type="ECO:0000256" key="7">
    <source>
        <dbReference type="HAMAP-Rule" id="MF_00639"/>
    </source>
</evidence>
<dbReference type="GO" id="GO:0008764">
    <property type="term" value="F:UDP-N-acetylmuramoylalanine-D-glutamate ligase activity"/>
    <property type="evidence" value="ECO:0007669"/>
    <property type="project" value="UniProtKB-UniRule"/>
</dbReference>
<dbReference type="GO" id="GO:0005524">
    <property type="term" value="F:ATP binding"/>
    <property type="evidence" value="ECO:0007669"/>
    <property type="project" value="UniProtKB-UniRule"/>
</dbReference>
<dbReference type="Proteomes" id="UP000054761">
    <property type="component" value="Unassembled WGS sequence"/>
</dbReference>
<dbReference type="PANTHER" id="PTHR43692">
    <property type="entry name" value="UDP-N-ACETYLMURAMOYLALANINE--D-GLUTAMATE LIGASE"/>
    <property type="match status" value="1"/>
</dbReference>
<gene>
    <name evidence="7 11" type="primary">murD</name>
    <name evidence="12" type="ORF">E3983_02785</name>
    <name evidence="11" type="ORF">Lisr_0076</name>
</gene>
<dbReference type="InterPro" id="IPR036565">
    <property type="entry name" value="Mur-like_cat_sf"/>
</dbReference>
<dbReference type="NCBIfam" id="TIGR01087">
    <property type="entry name" value="murD"/>
    <property type="match status" value="1"/>
</dbReference>
<protein>
    <recommendedName>
        <fullName evidence="7 8">UDP-N-acetylmuramoylalanine--D-glutamate ligase</fullName>
        <ecNumber evidence="7 8">6.3.2.9</ecNumber>
    </recommendedName>
    <alternativeName>
        <fullName evidence="7">D-glutamic acid-adding enzyme</fullName>
    </alternativeName>
    <alternativeName>
        <fullName evidence="7">UDP-N-acetylmuramoyl-L-alanyl-D-glutamate synthetase</fullName>
    </alternativeName>
</protein>
<keyword evidence="7 8" id="KW-0133">Cell shape</keyword>
<dbReference type="OrthoDB" id="9809796at2"/>
<keyword evidence="3 7" id="KW-0963">Cytoplasm</keyword>
<dbReference type="Proteomes" id="UP000295517">
    <property type="component" value="Chromosome"/>
</dbReference>
<dbReference type="GO" id="GO:0009252">
    <property type="term" value="P:peptidoglycan biosynthetic process"/>
    <property type="evidence" value="ECO:0007669"/>
    <property type="project" value="UniProtKB-UniRule"/>
</dbReference>
<evidence type="ECO:0000256" key="2">
    <source>
        <dbReference type="ARBA" id="ARBA00004752"/>
    </source>
</evidence>
<sequence>MSRSFYLIAGLGQTGFSIARYLRRRNLDFAIFDTREKPPTLADFLQVFPNTPVYLQHFPSDQIKLLKAVITSPGIPLDAEIFKRASLEGVAVYGDIECLAKEISSDVIAITGTNGKSTVTTLVGEMTKAAGRCAAVAGNIGLPVLDLLDDGQEYDVWVLELSSFQLELTYSLRPVGAAILNISPDHLDRHHSFDHYKAAKQRIYRKAKTLVYNRDDKHTTPVSGELISEDYKTVTYGAGVPEEDHWGLRYDAGMTFLSRGEHKILAVDQLAIKGVHNWLNALAACALAETIGISVTHMVDVLKTFTGLPHRCQWVRTRDGVEWINDSKGTNIGATIAAVSGVGGAISGKIILIAGGQGKGADFSELNPVLMKYVRTAVLMGEDAEKIALAMDERLPVLRAYSMSEAISLAQQHSKPGDVVLLSPACASFDMFRDFNHRGEVFTSLVKGL</sequence>
<comment type="catalytic activity">
    <reaction evidence="7 8">
        <text>UDP-N-acetyl-alpha-D-muramoyl-L-alanine + D-glutamate + ATP = UDP-N-acetyl-alpha-D-muramoyl-L-alanyl-D-glutamate + ADP + phosphate + H(+)</text>
        <dbReference type="Rhea" id="RHEA:16429"/>
        <dbReference type="ChEBI" id="CHEBI:15378"/>
        <dbReference type="ChEBI" id="CHEBI:29986"/>
        <dbReference type="ChEBI" id="CHEBI:30616"/>
        <dbReference type="ChEBI" id="CHEBI:43474"/>
        <dbReference type="ChEBI" id="CHEBI:83898"/>
        <dbReference type="ChEBI" id="CHEBI:83900"/>
        <dbReference type="ChEBI" id="CHEBI:456216"/>
        <dbReference type="EC" id="6.3.2.9"/>
    </reaction>
</comment>
<accession>A0A0W0WQC9</accession>
<dbReference type="GO" id="GO:0008360">
    <property type="term" value="P:regulation of cell shape"/>
    <property type="evidence" value="ECO:0007669"/>
    <property type="project" value="UniProtKB-KW"/>
</dbReference>
<dbReference type="InterPro" id="IPR013221">
    <property type="entry name" value="Mur_ligase_cen"/>
</dbReference>
<dbReference type="GO" id="GO:0005737">
    <property type="term" value="C:cytoplasm"/>
    <property type="evidence" value="ECO:0007669"/>
    <property type="project" value="UniProtKB-SubCell"/>
</dbReference>
<dbReference type="Pfam" id="PF02875">
    <property type="entry name" value="Mur_ligase_C"/>
    <property type="match status" value="1"/>
</dbReference>
<dbReference type="GO" id="GO:0051301">
    <property type="term" value="P:cell division"/>
    <property type="evidence" value="ECO:0007669"/>
    <property type="project" value="UniProtKB-KW"/>
</dbReference>
<dbReference type="UniPathway" id="UPA00219"/>
<evidence type="ECO:0000259" key="9">
    <source>
        <dbReference type="Pfam" id="PF02875"/>
    </source>
</evidence>
<dbReference type="InterPro" id="IPR036615">
    <property type="entry name" value="Mur_ligase_C_dom_sf"/>
</dbReference>
<evidence type="ECO:0000313" key="13">
    <source>
        <dbReference type="Proteomes" id="UP000054761"/>
    </source>
</evidence>
<feature type="binding site" evidence="7">
    <location>
        <begin position="112"/>
        <end position="118"/>
    </location>
    <ligand>
        <name>ATP</name>
        <dbReference type="ChEBI" id="CHEBI:30616"/>
    </ligand>
</feature>
<dbReference type="Pfam" id="PF08245">
    <property type="entry name" value="Mur_ligase_M"/>
    <property type="match status" value="1"/>
</dbReference>
<dbReference type="HAMAP" id="MF_00639">
    <property type="entry name" value="MurD"/>
    <property type="match status" value="1"/>
</dbReference>
<evidence type="ECO:0000256" key="3">
    <source>
        <dbReference type="ARBA" id="ARBA00022490"/>
    </source>
</evidence>
<dbReference type="AlphaFoldDB" id="A0A0W0WQC9"/>
<evidence type="ECO:0000256" key="1">
    <source>
        <dbReference type="ARBA" id="ARBA00004496"/>
    </source>
</evidence>
<keyword evidence="7 8" id="KW-0132">Cell division</keyword>
<keyword evidence="5 7" id="KW-0547">Nucleotide-binding</keyword>
<evidence type="ECO:0000259" key="10">
    <source>
        <dbReference type="Pfam" id="PF08245"/>
    </source>
</evidence>
<name>A0A0W0WQC9_9GAMM</name>
<dbReference type="STRING" id="454.Lisr_0076"/>
<dbReference type="EMBL" id="LNYH01000004">
    <property type="protein sequence ID" value="KTD34532.1"/>
    <property type="molecule type" value="Genomic_DNA"/>
</dbReference>
<dbReference type="EMBL" id="CP038254">
    <property type="protein sequence ID" value="QBR83386.1"/>
    <property type="molecule type" value="Genomic_DNA"/>
</dbReference>
<evidence type="ECO:0000313" key="12">
    <source>
        <dbReference type="EMBL" id="QBR83386.1"/>
    </source>
</evidence>
<dbReference type="Gene3D" id="3.40.1190.10">
    <property type="entry name" value="Mur-like, catalytic domain"/>
    <property type="match status" value="1"/>
</dbReference>
<dbReference type="RefSeq" id="WP_058500470.1">
    <property type="nucleotide sequence ID" value="NZ_CAAAJA010000014.1"/>
</dbReference>
<evidence type="ECO:0000256" key="4">
    <source>
        <dbReference type="ARBA" id="ARBA00022598"/>
    </source>
</evidence>
<dbReference type="PANTHER" id="PTHR43692:SF1">
    <property type="entry name" value="UDP-N-ACETYLMURAMOYLALANINE--D-GLUTAMATE LIGASE"/>
    <property type="match status" value="1"/>
</dbReference>
<evidence type="ECO:0000313" key="11">
    <source>
        <dbReference type="EMBL" id="KTD34532.1"/>
    </source>
</evidence>
<dbReference type="InterPro" id="IPR004101">
    <property type="entry name" value="Mur_ligase_C"/>
</dbReference>
<dbReference type="InterPro" id="IPR005762">
    <property type="entry name" value="MurD"/>
</dbReference>
<dbReference type="SUPFAM" id="SSF53623">
    <property type="entry name" value="MurD-like peptide ligases, catalytic domain"/>
    <property type="match status" value="1"/>
</dbReference>
<proteinExistence type="inferred from homology"/>
<dbReference type="SUPFAM" id="SSF51984">
    <property type="entry name" value="MurCD N-terminal domain"/>
    <property type="match status" value="1"/>
</dbReference>
<evidence type="ECO:0000256" key="5">
    <source>
        <dbReference type="ARBA" id="ARBA00022741"/>
    </source>
</evidence>
<keyword evidence="7 8" id="KW-0961">Cell wall biogenesis/degradation</keyword>
<evidence type="ECO:0000256" key="6">
    <source>
        <dbReference type="ARBA" id="ARBA00022840"/>
    </source>
</evidence>